<keyword evidence="4" id="KW-0012">Acyltransferase</keyword>
<gene>
    <name evidence="6" type="primary">rimI</name>
    <name evidence="6" type="ORF">DEQ80_10945</name>
</gene>
<dbReference type="STRING" id="229919.GCA_001050195_00098"/>
<dbReference type="Gene3D" id="3.40.630.30">
    <property type="match status" value="1"/>
</dbReference>
<dbReference type="GO" id="GO:0008080">
    <property type="term" value="F:N-acetyltransferase activity"/>
    <property type="evidence" value="ECO:0007669"/>
    <property type="project" value="InterPro"/>
</dbReference>
<reference evidence="6 7" key="1">
    <citation type="journal article" date="2018" name="Nat. Biotechnol.">
        <title>A standardized bacterial taxonomy based on genome phylogeny substantially revises the tree of life.</title>
        <authorList>
            <person name="Parks D.H."/>
            <person name="Chuvochina M."/>
            <person name="Waite D.W."/>
            <person name="Rinke C."/>
            <person name="Skarshewski A."/>
            <person name="Chaumeil P.A."/>
            <person name="Hugenholtz P."/>
        </authorList>
    </citation>
    <scope>NUCLEOTIDE SEQUENCE [LARGE SCALE GENOMIC DNA]</scope>
    <source>
        <strain evidence="6">UBA8781</strain>
    </source>
</reference>
<dbReference type="InterPro" id="IPR050680">
    <property type="entry name" value="YpeA/RimI_acetyltransf"/>
</dbReference>
<sequence length="191" mass="21521">MIPISPARNMIVRPMTLEDVPRVREIDVLSFSLPWSERSYRFEVAENPHASCWVAEWVHPDGRTEVVGMMVNWVILDELHIATLAVHPDYRRMGIARRLLAKGLQAGLERGARLAFLEVRRSNLAAQSLYRAFGFELSGVRPRYYKDNFEDALLMTLDPLTPETITVGERESGSFTEQGGEGSIGCAKCAQ</sequence>
<dbReference type="InterPro" id="IPR006464">
    <property type="entry name" value="AcTrfase_RimI/Ard1"/>
</dbReference>
<comment type="similarity">
    <text evidence="1">Belongs to the acetyltransferase family. RimI subfamily.</text>
</comment>
<keyword evidence="3 6" id="KW-0808">Transferase</keyword>
<dbReference type="PROSITE" id="PS51186">
    <property type="entry name" value="GNAT"/>
    <property type="match status" value="1"/>
</dbReference>
<evidence type="ECO:0000256" key="4">
    <source>
        <dbReference type="ARBA" id="ARBA00023315"/>
    </source>
</evidence>
<accession>A0A3D1JL36</accession>
<organism evidence="6 7">
    <name type="scientific">Anaerolinea thermolimosa</name>
    <dbReference type="NCBI Taxonomy" id="229919"/>
    <lineage>
        <taxon>Bacteria</taxon>
        <taxon>Bacillati</taxon>
        <taxon>Chloroflexota</taxon>
        <taxon>Anaerolineae</taxon>
        <taxon>Anaerolineales</taxon>
        <taxon>Anaerolineaceae</taxon>
        <taxon>Anaerolinea</taxon>
    </lineage>
</organism>
<evidence type="ECO:0000256" key="3">
    <source>
        <dbReference type="ARBA" id="ARBA00022679"/>
    </source>
</evidence>
<dbReference type="NCBIfam" id="TIGR01575">
    <property type="entry name" value="rimI"/>
    <property type="match status" value="1"/>
</dbReference>
<dbReference type="EMBL" id="DPBP01000041">
    <property type="protein sequence ID" value="HCE18366.1"/>
    <property type="molecule type" value="Genomic_DNA"/>
</dbReference>
<evidence type="ECO:0000259" key="5">
    <source>
        <dbReference type="PROSITE" id="PS51186"/>
    </source>
</evidence>
<dbReference type="RefSeq" id="WP_062188765.1">
    <property type="nucleotide sequence ID" value="NZ_DF967965.1"/>
</dbReference>
<keyword evidence="2" id="KW-0963">Cytoplasm</keyword>
<dbReference type="InterPro" id="IPR016181">
    <property type="entry name" value="Acyl_CoA_acyltransferase"/>
</dbReference>
<dbReference type="OrthoDB" id="9794566at2"/>
<evidence type="ECO:0000313" key="6">
    <source>
        <dbReference type="EMBL" id="HCE18366.1"/>
    </source>
</evidence>
<comment type="caution">
    <text evidence="6">The sequence shown here is derived from an EMBL/GenBank/DDBJ whole genome shotgun (WGS) entry which is preliminary data.</text>
</comment>
<feature type="domain" description="N-acetyltransferase" evidence="5">
    <location>
        <begin position="10"/>
        <end position="160"/>
    </location>
</feature>
<evidence type="ECO:0000313" key="7">
    <source>
        <dbReference type="Proteomes" id="UP000264141"/>
    </source>
</evidence>
<evidence type="ECO:0000256" key="2">
    <source>
        <dbReference type="ARBA" id="ARBA00022490"/>
    </source>
</evidence>
<dbReference type="AlphaFoldDB" id="A0A3D1JL36"/>
<dbReference type="Pfam" id="PF00583">
    <property type="entry name" value="Acetyltransf_1"/>
    <property type="match status" value="1"/>
</dbReference>
<dbReference type="PANTHER" id="PTHR43420">
    <property type="entry name" value="ACETYLTRANSFERASE"/>
    <property type="match status" value="1"/>
</dbReference>
<dbReference type="CDD" id="cd04301">
    <property type="entry name" value="NAT_SF"/>
    <property type="match status" value="1"/>
</dbReference>
<name>A0A3D1JL36_9CHLR</name>
<evidence type="ECO:0000256" key="1">
    <source>
        <dbReference type="ARBA" id="ARBA00005395"/>
    </source>
</evidence>
<dbReference type="InterPro" id="IPR000182">
    <property type="entry name" value="GNAT_dom"/>
</dbReference>
<dbReference type="Proteomes" id="UP000264141">
    <property type="component" value="Unassembled WGS sequence"/>
</dbReference>
<dbReference type="SUPFAM" id="SSF55729">
    <property type="entry name" value="Acyl-CoA N-acyltransferases (Nat)"/>
    <property type="match status" value="1"/>
</dbReference>
<dbReference type="PANTHER" id="PTHR43420:SF44">
    <property type="entry name" value="ACETYLTRANSFERASE YPEA"/>
    <property type="match status" value="1"/>
</dbReference>
<protein>
    <submittedName>
        <fullName evidence="6">Ribosomal-protein-alanine N-acetyltransferase</fullName>
    </submittedName>
</protein>
<proteinExistence type="inferred from homology"/>